<sequence>MTYIEAANTTLEEFYIYNTAYAIQQEDRRYHAAIQAWFNQSVKATKGKGKQARSAYRKFEDFYNHKEEFDKLFEPVQPVKKTLSLADKNRLLNQAMRGGG</sequence>
<organism evidence="1 2">
    <name type="scientific">Streptococcus suis</name>
    <dbReference type="NCBI Taxonomy" id="1307"/>
    <lineage>
        <taxon>Bacteria</taxon>
        <taxon>Bacillati</taxon>
        <taxon>Bacillota</taxon>
        <taxon>Bacilli</taxon>
        <taxon>Lactobacillales</taxon>
        <taxon>Streptococcaceae</taxon>
        <taxon>Streptococcus</taxon>
    </lineage>
</organism>
<dbReference type="RefSeq" id="WP_044669193.1">
    <property type="nucleotide sequence ID" value="NZ_CEDJ01000003.1"/>
</dbReference>
<proteinExistence type="predicted"/>
<dbReference type="EMBL" id="FIGG01000001">
    <property type="protein sequence ID" value="CYU26613.1"/>
    <property type="molecule type" value="Genomic_DNA"/>
</dbReference>
<name>A0A0Z8FMN5_STRSU</name>
<gene>
    <name evidence="1" type="ORF">ERS132393_00072</name>
</gene>
<dbReference type="AlphaFoldDB" id="A0A0Z8FMN5"/>
<evidence type="ECO:0000313" key="2">
    <source>
        <dbReference type="Proteomes" id="UP000072530"/>
    </source>
</evidence>
<reference evidence="1 2" key="1">
    <citation type="submission" date="2016-02" db="EMBL/GenBank/DDBJ databases">
        <authorList>
            <consortium name="Pathogen Informatics"/>
        </authorList>
    </citation>
    <scope>NUCLEOTIDE SEQUENCE [LARGE SCALE GENOMIC DNA]</scope>
    <source>
        <strain evidence="1 2">LSS31</strain>
    </source>
</reference>
<accession>A0A0Z8FMN5</accession>
<protein>
    <submittedName>
        <fullName evidence="1">Phage protein</fullName>
    </submittedName>
</protein>
<evidence type="ECO:0000313" key="1">
    <source>
        <dbReference type="EMBL" id="CYU26613.1"/>
    </source>
</evidence>
<dbReference type="Proteomes" id="UP000072530">
    <property type="component" value="Unassembled WGS sequence"/>
</dbReference>